<organism evidence="1 2">
    <name type="scientific">Escherichia coli</name>
    <dbReference type="NCBI Taxonomy" id="562"/>
    <lineage>
        <taxon>Bacteria</taxon>
        <taxon>Pseudomonadati</taxon>
        <taxon>Pseudomonadota</taxon>
        <taxon>Gammaproteobacteria</taxon>
        <taxon>Enterobacterales</taxon>
        <taxon>Enterobacteriaceae</taxon>
        <taxon>Escherichia</taxon>
    </lineage>
</organism>
<reference evidence="1 2" key="1">
    <citation type="submission" date="2017-11" db="EMBL/GenBank/DDBJ databases">
        <title>Escherichia coli CV839-15 Genome sequencing and assembly.</title>
        <authorList>
            <person name="Li Z."/>
            <person name="Song N."/>
            <person name="Li W."/>
            <person name="Philip H.R."/>
            <person name="Bu Z."/>
            <person name="Siguo L."/>
        </authorList>
    </citation>
    <scope>NUCLEOTIDE SEQUENCE [LARGE SCALE GENOMIC DNA]</scope>
    <source>
        <strain evidence="1 2">CV839-15</strain>
    </source>
</reference>
<name>A0A2H4TMY0_ECOLX</name>
<protein>
    <submittedName>
        <fullName evidence="1">Uncharacterized protein</fullName>
    </submittedName>
</protein>
<dbReference type="AlphaFoldDB" id="A0A2H4TMY0"/>
<evidence type="ECO:0000313" key="2">
    <source>
        <dbReference type="Proteomes" id="UP000236551"/>
    </source>
</evidence>
<sequence length="71" mass="8181">MSAEIFLITHPRVVFFFFCSYQSIKSHVNTLLSTQKIFCFLLNLRFRYQKSPDSHSSCPSLIAAICLAHKP</sequence>
<dbReference type="EMBL" id="CP024978">
    <property type="protein sequence ID" value="ATZ30921.1"/>
    <property type="molecule type" value="Genomic_DNA"/>
</dbReference>
<evidence type="ECO:0000313" key="1">
    <source>
        <dbReference type="EMBL" id="ATZ30921.1"/>
    </source>
</evidence>
<dbReference type="Proteomes" id="UP000236551">
    <property type="component" value="Chromosome"/>
</dbReference>
<gene>
    <name evidence="1" type="ORF">CV83915_00548</name>
</gene>
<accession>A0A2H4TMY0</accession>
<proteinExistence type="predicted"/>